<comment type="similarity">
    <text evidence="3 15">Belongs to the CDP-alcohol phosphatidyltransferase class-I family.</text>
</comment>
<keyword evidence="6" id="KW-0444">Lipid biosynthesis</keyword>
<evidence type="ECO:0000313" key="18">
    <source>
        <dbReference type="Proteomes" id="UP000319619"/>
    </source>
</evidence>
<dbReference type="Gene3D" id="1.20.120.1760">
    <property type="match status" value="1"/>
</dbReference>
<evidence type="ECO:0000256" key="3">
    <source>
        <dbReference type="ARBA" id="ARBA00010441"/>
    </source>
</evidence>
<feature type="transmembrane region" description="Helical" evidence="16">
    <location>
        <begin position="148"/>
        <end position="168"/>
    </location>
</feature>
<organism evidence="17 18">
    <name type="scientific">candidate division LCP-89 bacterium B3_LCP</name>
    <dbReference type="NCBI Taxonomy" id="2012998"/>
    <lineage>
        <taxon>Bacteria</taxon>
        <taxon>Pseudomonadati</taxon>
        <taxon>Bacteria division LCP-89</taxon>
    </lineage>
</organism>
<keyword evidence="11 16" id="KW-0472">Membrane</keyword>
<evidence type="ECO:0000256" key="8">
    <source>
        <dbReference type="ARBA" id="ARBA00022692"/>
    </source>
</evidence>
<comment type="pathway">
    <text evidence="2">Phospholipid metabolism; phosphatidylglycerol biosynthesis; phosphatidylglycerol from CDP-diacylglycerol: step 1/2.</text>
</comment>
<dbReference type="GO" id="GO:0016020">
    <property type="term" value="C:membrane"/>
    <property type="evidence" value="ECO:0007669"/>
    <property type="project" value="UniProtKB-SubCell"/>
</dbReference>
<evidence type="ECO:0000256" key="5">
    <source>
        <dbReference type="ARBA" id="ARBA00014944"/>
    </source>
</evidence>
<reference evidence="17 18" key="1">
    <citation type="submission" date="2017-06" db="EMBL/GenBank/DDBJ databases">
        <title>Novel microbial phyla capable of carbon fixation and sulfur reduction in deep-sea sediments.</title>
        <authorList>
            <person name="Huang J."/>
            <person name="Baker B."/>
            <person name="Wang Y."/>
        </authorList>
    </citation>
    <scope>NUCLEOTIDE SEQUENCE [LARGE SCALE GENOMIC DNA]</scope>
    <source>
        <strain evidence="17">B3_LCP</strain>
    </source>
</reference>
<protein>
    <recommendedName>
        <fullName evidence="5">CDP-diacylglycerol--glycerol-3-phosphate 3-phosphatidyltransferase</fullName>
        <ecNumber evidence="4">2.7.8.5</ecNumber>
    </recommendedName>
</protein>
<dbReference type="InterPro" id="IPR043130">
    <property type="entry name" value="CDP-OH_PTrfase_TM_dom"/>
</dbReference>
<dbReference type="GO" id="GO:0046474">
    <property type="term" value="P:glycerophospholipid biosynthetic process"/>
    <property type="evidence" value="ECO:0007669"/>
    <property type="project" value="TreeGrafter"/>
</dbReference>
<dbReference type="InterPro" id="IPR050324">
    <property type="entry name" value="CDP-alcohol_PTase-I"/>
</dbReference>
<dbReference type="GO" id="GO:0008444">
    <property type="term" value="F:CDP-diacylglycerol-glycerol-3-phosphate 3-phosphatidyltransferase activity"/>
    <property type="evidence" value="ECO:0007669"/>
    <property type="project" value="UniProtKB-EC"/>
</dbReference>
<dbReference type="EMBL" id="NJBN01000003">
    <property type="protein sequence ID" value="TKJ41124.1"/>
    <property type="molecule type" value="Genomic_DNA"/>
</dbReference>
<keyword evidence="10" id="KW-0443">Lipid metabolism</keyword>
<evidence type="ECO:0000256" key="13">
    <source>
        <dbReference type="ARBA" id="ARBA00023264"/>
    </source>
</evidence>
<evidence type="ECO:0000256" key="4">
    <source>
        <dbReference type="ARBA" id="ARBA00013170"/>
    </source>
</evidence>
<evidence type="ECO:0000256" key="2">
    <source>
        <dbReference type="ARBA" id="ARBA00005042"/>
    </source>
</evidence>
<keyword evidence="12" id="KW-0594">Phospholipid biosynthesis</keyword>
<keyword evidence="13" id="KW-1208">Phospholipid metabolism</keyword>
<dbReference type="PANTHER" id="PTHR14269:SF62">
    <property type="entry name" value="CDP-DIACYLGLYCEROL--GLYCEROL-3-PHOSPHATE 3-PHOSPHATIDYLTRANSFERASE 1, CHLOROPLASTIC"/>
    <property type="match status" value="1"/>
</dbReference>
<accession>A0A532V1N6</accession>
<sequence length="227" mass="25490">MFSLKAGGAKMPEGKAFTLSNAMSIFRVLLLGPIYLGLSQNTASGNLWALNFMLLAVLSDYFDGYLARKLQQESDWGRLLDPVADKICIFAVCLMLASPIRENPVPSWLLWVLVVREFIVVSGGYLIYRRKRVVVKSNIWGKSTSFVLALMLFSYMLQLQPAIIWLSWLNYNFLLWLSFSFIIVSTTSYGVRFYRAFFTSEGSIGSRVMKPDSAGQSTGSNRSEGKA</sequence>
<evidence type="ECO:0000256" key="6">
    <source>
        <dbReference type="ARBA" id="ARBA00022516"/>
    </source>
</evidence>
<dbReference type="Pfam" id="PF01066">
    <property type="entry name" value="CDP-OH_P_transf"/>
    <property type="match status" value="1"/>
</dbReference>
<comment type="catalytic activity">
    <reaction evidence="14">
        <text>a CDP-1,2-diacyl-sn-glycerol + sn-glycerol 3-phosphate = a 1,2-diacyl-sn-glycero-3-phospho-(1'-sn-glycero-3'-phosphate) + CMP + H(+)</text>
        <dbReference type="Rhea" id="RHEA:12593"/>
        <dbReference type="ChEBI" id="CHEBI:15378"/>
        <dbReference type="ChEBI" id="CHEBI:57597"/>
        <dbReference type="ChEBI" id="CHEBI:58332"/>
        <dbReference type="ChEBI" id="CHEBI:60110"/>
        <dbReference type="ChEBI" id="CHEBI:60377"/>
        <dbReference type="EC" id="2.7.8.5"/>
    </reaction>
</comment>
<evidence type="ECO:0000256" key="7">
    <source>
        <dbReference type="ARBA" id="ARBA00022679"/>
    </source>
</evidence>
<keyword evidence="7 15" id="KW-0808">Transferase</keyword>
<evidence type="ECO:0000256" key="15">
    <source>
        <dbReference type="RuleBase" id="RU003750"/>
    </source>
</evidence>
<evidence type="ECO:0000256" key="9">
    <source>
        <dbReference type="ARBA" id="ARBA00022989"/>
    </source>
</evidence>
<gene>
    <name evidence="17" type="ORF">CEE37_05500</name>
</gene>
<evidence type="ECO:0000256" key="1">
    <source>
        <dbReference type="ARBA" id="ARBA00004141"/>
    </source>
</evidence>
<dbReference type="InterPro" id="IPR048254">
    <property type="entry name" value="CDP_ALCOHOL_P_TRANSF_CS"/>
</dbReference>
<keyword evidence="9 16" id="KW-1133">Transmembrane helix</keyword>
<dbReference type="PROSITE" id="PS00379">
    <property type="entry name" value="CDP_ALCOHOL_P_TRANSF"/>
    <property type="match status" value="1"/>
</dbReference>
<proteinExistence type="inferred from homology"/>
<evidence type="ECO:0000313" key="17">
    <source>
        <dbReference type="EMBL" id="TKJ41124.1"/>
    </source>
</evidence>
<dbReference type="PIRSF" id="PIRSF000847">
    <property type="entry name" value="Phos_ph_gly_syn"/>
    <property type="match status" value="1"/>
</dbReference>
<evidence type="ECO:0000256" key="11">
    <source>
        <dbReference type="ARBA" id="ARBA00023136"/>
    </source>
</evidence>
<dbReference type="Proteomes" id="UP000319619">
    <property type="component" value="Unassembled WGS sequence"/>
</dbReference>
<keyword evidence="8 16" id="KW-0812">Transmembrane</keyword>
<feature type="transmembrane region" description="Helical" evidence="16">
    <location>
        <begin position="109"/>
        <end position="128"/>
    </location>
</feature>
<dbReference type="InterPro" id="IPR004570">
    <property type="entry name" value="Phosphatidylglycerol_P_synth"/>
</dbReference>
<evidence type="ECO:0000256" key="16">
    <source>
        <dbReference type="SAM" id="Phobius"/>
    </source>
</evidence>
<evidence type="ECO:0000256" key="10">
    <source>
        <dbReference type="ARBA" id="ARBA00023098"/>
    </source>
</evidence>
<dbReference type="EC" id="2.7.8.5" evidence="4"/>
<name>A0A532V1N6_UNCL8</name>
<comment type="caution">
    <text evidence="17">The sequence shown here is derived from an EMBL/GenBank/DDBJ whole genome shotgun (WGS) entry which is preliminary data.</text>
</comment>
<feature type="transmembrane region" description="Helical" evidence="16">
    <location>
        <begin position="174"/>
        <end position="194"/>
    </location>
</feature>
<dbReference type="PANTHER" id="PTHR14269">
    <property type="entry name" value="CDP-DIACYLGLYCEROL--GLYCEROL-3-PHOSPHATE 3-PHOSPHATIDYLTRANSFERASE-RELATED"/>
    <property type="match status" value="1"/>
</dbReference>
<evidence type="ECO:0000256" key="14">
    <source>
        <dbReference type="ARBA" id="ARBA00048586"/>
    </source>
</evidence>
<evidence type="ECO:0000256" key="12">
    <source>
        <dbReference type="ARBA" id="ARBA00023209"/>
    </source>
</evidence>
<dbReference type="InterPro" id="IPR000462">
    <property type="entry name" value="CDP-OH_P_trans"/>
</dbReference>
<comment type="subcellular location">
    <subcellularLocation>
        <location evidence="1">Membrane</location>
        <topology evidence="1">Multi-pass membrane protein</topology>
    </subcellularLocation>
</comment>
<dbReference type="AlphaFoldDB" id="A0A532V1N6"/>